<reference evidence="1" key="1">
    <citation type="journal article" date="2015" name="Nature">
        <title>Complex archaea that bridge the gap between prokaryotes and eukaryotes.</title>
        <authorList>
            <person name="Spang A."/>
            <person name="Saw J.H."/>
            <person name="Jorgensen S.L."/>
            <person name="Zaremba-Niedzwiedzka K."/>
            <person name="Martijn J."/>
            <person name="Lind A.E."/>
            <person name="van Eijk R."/>
            <person name="Schleper C."/>
            <person name="Guy L."/>
            <person name="Ettema T.J."/>
        </authorList>
    </citation>
    <scope>NUCLEOTIDE SEQUENCE</scope>
</reference>
<proteinExistence type="predicted"/>
<gene>
    <name evidence="1" type="ORF">LCGC14_3077520</name>
</gene>
<dbReference type="EMBL" id="LAZR01065640">
    <property type="protein sequence ID" value="KKK55143.1"/>
    <property type="molecule type" value="Genomic_DNA"/>
</dbReference>
<protein>
    <submittedName>
        <fullName evidence="1">Uncharacterized protein</fullName>
    </submittedName>
</protein>
<evidence type="ECO:0000313" key="1">
    <source>
        <dbReference type="EMBL" id="KKK55143.1"/>
    </source>
</evidence>
<sequence>MTYTAPEYAWWAIHGPLAAKPKPFVVLCSDGESVTVIERRASRAAAETMVAVLGGGMWVEFDPEHLRSSGTTMA</sequence>
<name>A0A0F8WF11_9ZZZZ</name>
<comment type="caution">
    <text evidence="1">The sequence shown here is derived from an EMBL/GenBank/DDBJ whole genome shotgun (WGS) entry which is preliminary data.</text>
</comment>
<accession>A0A0F8WF11</accession>
<dbReference type="AlphaFoldDB" id="A0A0F8WF11"/>
<organism evidence="1">
    <name type="scientific">marine sediment metagenome</name>
    <dbReference type="NCBI Taxonomy" id="412755"/>
    <lineage>
        <taxon>unclassified sequences</taxon>
        <taxon>metagenomes</taxon>
        <taxon>ecological metagenomes</taxon>
    </lineage>
</organism>